<dbReference type="PROSITE" id="PS51257">
    <property type="entry name" value="PROKAR_LIPOPROTEIN"/>
    <property type="match status" value="1"/>
</dbReference>
<evidence type="ECO:0000313" key="4">
    <source>
        <dbReference type="Proteomes" id="UP000238034"/>
    </source>
</evidence>
<dbReference type="SUPFAM" id="SSF81296">
    <property type="entry name" value="E set domains"/>
    <property type="match status" value="1"/>
</dbReference>
<dbReference type="InterPro" id="IPR013783">
    <property type="entry name" value="Ig-like_fold"/>
</dbReference>
<dbReference type="InterPro" id="IPR002909">
    <property type="entry name" value="IPT_dom"/>
</dbReference>
<protein>
    <submittedName>
        <fullName evidence="3">IPT/TIG domain-containing protein</fullName>
    </submittedName>
</protein>
<gene>
    <name evidence="3" type="ORF">B0I27_103432</name>
</gene>
<dbReference type="Gene3D" id="2.60.40.10">
    <property type="entry name" value="Immunoglobulins"/>
    <property type="match status" value="2"/>
</dbReference>
<feature type="chain" id="PRO_5015418532" evidence="1">
    <location>
        <begin position="23"/>
        <end position="355"/>
    </location>
</feature>
<keyword evidence="4" id="KW-1185">Reference proteome</keyword>
<proteinExistence type="predicted"/>
<name>A0A2T0U7S7_9SPHI</name>
<comment type="caution">
    <text evidence="3">The sequence shown here is derived from an EMBL/GenBank/DDBJ whole genome shotgun (WGS) entry which is preliminary data.</text>
</comment>
<dbReference type="InterPro" id="IPR014756">
    <property type="entry name" value="Ig_E-set"/>
</dbReference>
<sequence>MKNFFKTCFSVTSILLALTAMSSCEKEDNAGSEASSNPRVDVIAPEKGASNEVLTITGSGIGGITSIMFEADSVSASFNPNFNTENALIFRIPVDAVPGEQNIIFRNSKGVEFKASFNVLGLPTVQSVSNYNYSPGTEIIISGKNLADVSKVVLQGQSQEVEVLAKTTTSLTLKMPATALAQSKLDITNEAGTITTTQEFVNVANAYLIFTEDYQNGFVNGSWGPAEVSSIVAKSGTKSFKVTYVKGNWSANGFANWDPGIPFSPDYKFLSFWVKGGAETQTFYITGDQRAGGYGNSDRTAPIVVPANEWTYFKIKLSDLELWKKGGPFKQLGFWIPGPDNQDEVLYFDDVIFIK</sequence>
<feature type="signal peptide" evidence="1">
    <location>
        <begin position="1"/>
        <end position="22"/>
    </location>
</feature>
<dbReference type="AlphaFoldDB" id="A0A2T0U7S7"/>
<dbReference type="EMBL" id="PVTH01000003">
    <property type="protein sequence ID" value="PRY53959.1"/>
    <property type="molecule type" value="Genomic_DNA"/>
</dbReference>
<dbReference type="Gene3D" id="2.60.120.430">
    <property type="entry name" value="Galactose-binding lectin"/>
    <property type="match status" value="1"/>
</dbReference>
<feature type="domain" description="IPT/TIG" evidence="2">
    <location>
        <begin position="123"/>
        <end position="195"/>
    </location>
</feature>
<dbReference type="OrthoDB" id="660167at2"/>
<organism evidence="3 4">
    <name type="scientific">Arcticibacter pallidicorallinus</name>
    <dbReference type="NCBI Taxonomy" id="1259464"/>
    <lineage>
        <taxon>Bacteria</taxon>
        <taxon>Pseudomonadati</taxon>
        <taxon>Bacteroidota</taxon>
        <taxon>Sphingobacteriia</taxon>
        <taxon>Sphingobacteriales</taxon>
        <taxon>Sphingobacteriaceae</taxon>
        <taxon>Arcticibacter</taxon>
    </lineage>
</organism>
<keyword evidence="1" id="KW-0732">Signal</keyword>
<evidence type="ECO:0000313" key="3">
    <source>
        <dbReference type="EMBL" id="PRY53959.1"/>
    </source>
</evidence>
<dbReference type="SUPFAM" id="SSF49785">
    <property type="entry name" value="Galactose-binding domain-like"/>
    <property type="match status" value="1"/>
</dbReference>
<reference evidence="3 4" key="1">
    <citation type="submission" date="2018-03" db="EMBL/GenBank/DDBJ databases">
        <title>Genomic Encyclopedia of Type Strains, Phase III (KMG-III): the genomes of soil and plant-associated and newly described type strains.</title>
        <authorList>
            <person name="Whitman W."/>
        </authorList>
    </citation>
    <scope>NUCLEOTIDE SEQUENCE [LARGE SCALE GENOMIC DNA]</scope>
    <source>
        <strain evidence="3 4">CGMCC 1.9313</strain>
    </source>
</reference>
<dbReference type="Proteomes" id="UP000238034">
    <property type="component" value="Unassembled WGS sequence"/>
</dbReference>
<dbReference type="Pfam" id="PF01833">
    <property type="entry name" value="TIG"/>
    <property type="match status" value="1"/>
</dbReference>
<dbReference type="InterPro" id="IPR008979">
    <property type="entry name" value="Galactose-bd-like_sf"/>
</dbReference>
<evidence type="ECO:0000256" key="1">
    <source>
        <dbReference type="SAM" id="SignalP"/>
    </source>
</evidence>
<accession>A0A2T0U7S7</accession>
<dbReference type="RefSeq" id="WP_106292533.1">
    <property type="nucleotide sequence ID" value="NZ_PVTH01000003.1"/>
</dbReference>
<evidence type="ECO:0000259" key="2">
    <source>
        <dbReference type="Pfam" id="PF01833"/>
    </source>
</evidence>